<evidence type="ECO:0000313" key="3">
    <source>
        <dbReference type="Proteomes" id="UP000683360"/>
    </source>
</evidence>
<proteinExistence type="predicted"/>
<evidence type="ECO:0000259" key="1">
    <source>
        <dbReference type="Pfam" id="PF14529"/>
    </source>
</evidence>
<accession>A0A8S3QER8</accession>
<evidence type="ECO:0000313" key="2">
    <source>
        <dbReference type="EMBL" id="CAG2193094.1"/>
    </source>
</evidence>
<reference evidence="2" key="1">
    <citation type="submission" date="2021-03" db="EMBL/GenBank/DDBJ databases">
        <authorList>
            <person name="Bekaert M."/>
        </authorList>
    </citation>
    <scope>NUCLEOTIDE SEQUENCE</scope>
</reference>
<dbReference type="InterPro" id="IPR005135">
    <property type="entry name" value="Endo/exonuclease/phosphatase"/>
</dbReference>
<dbReference type="Proteomes" id="UP000683360">
    <property type="component" value="Unassembled WGS sequence"/>
</dbReference>
<dbReference type="GO" id="GO:0003824">
    <property type="term" value="F:catalytic activity"/>
    <property type="evidence" value="ECO:0007669"/>
    <property type="project" value="InterPro"/>
</dbReference>
<dbReference type="SUPFAM" id="SSF56219">
    <property type="entry name" value="DNase I-like"/>
    <property type="match status" value="1"/>
</dbReference>
<dbReference type="Pfam" id="PF14529">
    <property type="entry name" value="Exo_endo_phos_2"/>
    <property type="match status" value="1"/>
</dbReference>
<name>A0A8S3QER8_MYTED</name>
<comment type="caution">
    <text evidence="2">The sequence shown here is derived from an EMBL/GenBank/DDBJ whole genome shotgun (WGS) entry which is preliminary data.</text>
</comment>
<dbReference type="OrthoDB" id="7476844at2759"/>
<dbReference type="Gene3D" id="3.60.10.10">
    <property type="entry name" value="Endonuclease/exonuclease/phosphatase"/>
    <property type="match status" value="1"/>
</dbReference>
<keyword evidence="3" id="KW-1185">Reference proteome</keyword>
<dbReference type="EMBL" id="CAJPWZ010000459">
    <property type="protein sequence ID" value="CAG2193094.1"/>
    <property type="molecule type" value="Genomic_DNA"/>
</dbReference>
<feature type="domain" description="Endonuclease/exonuclease/phosphatase" evidence="1">
    <location>
        <begin position="48"/>
        <end position="173"/>
    </location>
</feature>
<dbReference type="AlphaFoldDB" id="A0A8S3QER8"/>
<gene>
    <name evidence="2" type="ORF">MEDL_8277</name>
</gene>
<sequence length="449" mass="51947">MSPIGRPRGYGGIAILYRKSMSSMFSQLPDGNNRVQAIEISTTGNPTCLINVYLPSRGTDSGHDAYRAALDTLKEIILKYQDTHSIMIAGDFNASFIRHYKDPQDKLFKQLCKENGLELPAKYPTDHTYFQGTSRSQIDYVLIKVNENNMRLKELIQVKILREGHNTSEHYPVSADLCIELRASQKQQKEVIRTKINWEKVNKDNYALKVQEVLKDRKYLNIRTPYGIDQATNQLLTGLNNALDTCYPRRKSKFNRRKKISWSPKLANAVSKSKKAFFLWKKAGSPPSKDNIYTIHRLDSKRLVRSIQRQQSADKRNQLHEEIMNASDRDNELFFRLIKTQRSSSSQFTHTLQTPDKEASTPDDINELFKEHFANLAKTKENPFFDKEHDNLVKLDAETIVKLCENDDITVQPVTSSEISKLISQLKAEIWRCRRSNFRTSYIRRYSSN</sequence>
<protein>
    <recommendedName>
        <fullName evidence="1">Endonuclease/exonuclease/phosphatase domain-containing protein</fullName>
    </recommendedName>
</protein>
<organism evidence="2 3">
    <name type="scientific">Mytilus edulis</name>
    <name type="common">Blue mussel</name>
    <dbReference type="NCBI Taxonomy" id="6550"/>
    <lineage>
        <taxon>Eukaryota</taxon>
        <taxon>Metazoa</taxon>
        <taxon>Spiralia</taxon>
        <taxon>Lophotrochozoa</taxon>
        <taxon>Mollusca</taxon>
        <taxon>Bivalvia</taxon>
        <taxon>Autobranchia</taxon>
        <taxon>Pteriomorphia</taxon>
        <taxon>Mytilida</taxon>
        <taxon>Mytiloidea</taxon>
        <taxon>Mytilidae</taxon>
        <taxon>Mytilinae</taxon>
        <taxon>Mytilus</taxon>
    </lineage>
</organism>
<dbReference type="InterPro" id="IPR036691">
    <property type="entry name" value="Endo/exonu/phosph_ase_sf"/>
</dbReference>